<evidence type="ECO:0000313" key="1">
    <source>
        <dbReference type="EMBL" id="MBR0577054.1"/>
    </source>
</evidence>
<dbReference type="RefSeq" id="WP_211802472.1">
    <property type="nucleotide sequence ID" value="NZ_JAGSCS010000019.1"/>
</dbReference>
<dbReference type="InterPro" id="IPR021321">
    <property type="entry name" value="DUF2922"/>
</dbReference>
<dbReference type="AlphaFoldDB" id="A0A941CT26"/>
<dbReference type="Proteomes" id="UP000675379">
    <property type="component" value="Unassembled WGS sequence"/>
</dbReference>
<organism evidence="1 2">
    <name type="scientific">Proteiniclasticum sediminis</name>
    <dbReference type="NCBI Taxonomy" id="2804028"/>
    <lineage>
        <taxon>Bacteria</taxon>
        <taxon>Bacillati</taxon>
        <taxon>Bacillota</taxon>
        <taxon>Clostridia</taxon>
        <taxon>Eubacteriales</taxon>
        <taxon>Clostridiaceae</taxon>
        <taxon>Proteiniclasticum</taxon>
    </lineage>
</organism>
<keyword evidence="2" id="KW-1185">Reference proteome</keyword>
<accession>A0A941CT26</accession>
<reference evidence="1" key="1">
    <citation type="submission" date="2021-04" db="EMBL/GenBank/DDBJ databases">
        <title>Proteiniclasticum sedimins sp. nov., an obligate anaerobic bacterium isolated from anaerobic sludge.</title>
        <authorList>
            <person name="Liu J."/>
        </authorList>
    </citation>
    <scope>NUCLEOTIDE SEQUENCE</scope>
    <source>
        <strain evidence="1">BAD-10</strain>
    </source>
</reference>
<name>A0A941CT26_9CLOT</name>
<protein>
    <submittedName>
        <fullName evidence="1">DUF2922 domain-containing protein</fullName>
    </submittedName>
</protein>
<comment type="caution">
    <text evidence="1">The sequence shown here is derived from an EMBL/GenBank/DDBJ whole genome shotgun (WGS) entry which is preliminary data.</text>
</comment>
<proteinExistence type="predicted"/>
<dbReference type="EMBL" id="JAGSCS010000019">
    <property type="protein sequence ID" value="MBR0577054.1"/>
    <property type="molecule type" value="Genomic_DNA"/>
</dbReference>
<evidence type="ECO:0000313" key="2">
    <source>
        <dbReference type="Proteomes" id="UP000675379"/>
    </source>
</evidence>
<dbReference type="Pfam" id="PF11148">
    <property type="entry name" value="DUF2922"/>
    <property type="match status" value="1"/>
</dbReference>
<sequence>MNTLTMTFLNKEGKKYSLRVQKVRTDITETEVQDLMDTILTKNLFFEGVKELDSVFGASINREEDLLLA</sequence>
<gene>
    <name evidence="1" type="ORF">KCG48_12090</name>
</gene>